<feature type="region of interest" description="Disordered" evidence="1">
    <location>
        <begin position="1"/>
        <end position="21"/>
    </location>
</feature>
<sequence length="82" mass="8715">MARASQGYHGPKPRPTNKAQAQVRDTMAEYFLFPIQSCLALFLSVPGHRKGAASPAASLPNQSPSTHHGGRGWMGLNVGVCV</sequence>
<feature type="region of interest" description="Disordered" evidence="1">
    <location>
        <begin position="49"/>
        <end position="71"/>
    </location>
</feature>
<dbReference type="Proteomes" id="UP001059596">
    <property type="component" value="Chromosome 3R"/>
</dbReference>
<protein>
    <submittedName>
        <fullName evidence="2">Uncharacterized protein</fullName>
    </submittedName>
</protein>
<evidence type="ECO:0000256" key="1">
    <source>
        <dbReference type="SAM" id="MobiDB-lite"/>
    </source>
</evidence>
<evidence type="ECO:0000313" key="2">
    <source>
        <dbReference type="EMBL" id="KAI8045915.1"/>
    </source>
</evidence>
<accession>A0A9P9YZR3</accession>
<proteinExistence type="predicted"/>
<organism evidence="2 3">
    <name type="scientific">Drosophila gunungcola</name>
    <name type="common">fruit fly</name>
    <dbReference type="NCBI Taxonomy" id="103775"/>
    <lineage>
        <taxon>Eukaryota</taxon>
        <taxon>Metazoa</taxon>
        <taxon>Ecdysozoa</taxon>
        <taxon>Arthropoda</taxon>
        <taxon>Hexapoda</taxon>
        <taxon>Insecta</taxon>
        <taxon>Pterygota</taxon>
        <taxon>Neoptera</taxon>
        <taxon>Endopterygota</taxon>
        <taxon>Diptera</taxon>
        <taxon>Brachycera</taxon>
        <taxon>Muscomorpha</taxon>
        <taxon>Ephydroidea</taxon>
        <taxon>Drosophilidae</taxon>
        <taxon>Drosophila</taxon>
        <taxon>Sophophora</taxon>
    </lineage>
</organism>
<name>A0A9P9YZR3_9MUSC</name>
<reference evidence="2" key="1">
    <citation type="journal article" date="2023" name="Genome Biol. Evol.">
        <title>Long-read-based Genome Assembly of Drosophila gunungcola Reveals Fewer Chemosensory Genes in Flower-breeding Species.</title>
        <authorList>
            <person name="Negi A."/>
            <person name="Liao B.Y."/>
            <person name="Yeh S.D."/>
        </authorList>
    </citation>
    <scope>NUCLEOTIDE SEQUENCE</scope>
    <source>
        <strain evidence="2">Sukarami</strain>
    </source>
</reference>
<evidence type="ECO:0000313" key="3">
    <source>
        <dbReference type="Proteomes" id="UP001059596"/>
    </source>
</evidence>
<dbReference type="AlphaFoldDB" id="A0A9P9YZR3"/>
<feature type="non-terminal residue" evidence="2">
    <location>
        <position position="82"/>
    </location>
</feature>
<gene>
    <name evidence="2" type="ORF">M5D96_002104</name>
</gene>
<keyword evidence="3" id="KW-1185">Reference proteome</keyword>
<comment type="caution">
    <text evidence="2">The sequence shown here is derived from an EMBL/GenBank/DDBJ whole genome shotgun (WGS) entry which is preliminary data.</text>
</comment>
<dbReference type="EMBL" id="JAMKOV010000001">
    <property type="protein sequence ID" value="KAI8045915.1"/>
    <property type="molecule type" value="Genomic_DNA"/>
</dbReference>